<evidence type="ECO:0000256" key="1">
    <source>
        <dbReference type="SAM" id="Phobius"/>
    </source>
</evidence>
<accession>A0ABU1W935</accession>
<evidence type="ECO:0000313" key="3">
    <source>
        <dbReference type="Proteomes" id="UP001251524"/>
    </source>
</evidence>
<protein>
    <recommendedName>
        <fullName evidence="4">DUF4175 domain-containing protein</fullName>
    </recommendedName>
</protein>
<dbReference type="Proteomes" id="UP001251524">
    <property type="component" value="Unassembled WGS sequence"/>
</dbReference>
<dbReference type="EMBL" id="JAVDVY010000001">
    <property type="protein sequence ID" value="MDR7134089.1"/>
    <property type="molecule type" value="Genomic_DNA"/>
</dbReference>
<feature type="transmembrane region" description="Helical" evidence="1">
    <location>
        <begin position="12"/>
        <end position="34"/>
    </location>
</feature>
<organism evidence="2 3">
    <name type="scientific">Lysobacter niastensis</name>
    <dbReference type="NCBI Taxonomy" id="380629"/>
    <lineage>
        <taxon>Bacteria</taxon>
        <taxon>Pseudomonadati</taxon>
        <taxon>Pseudomonadota</taxon>
        <taxon>Gammaproteobacteria</taxon>
        <taxon>Lysobacterales</taxon>
        <taxon>Lysobacteraceae</taxon>
        <taxon>Lysobacter</taxon>
    </lineage>
</organism>
<keyword evidence="1" id="KW-1133">Transmembrane helix</keyword>
<proteinExistence type="predicted"/>
<keyword evidence="1" id="KW-0472">Membrane</keyword>
<comment type="caution">
    <text evidence="2">The sequence shown here is derived from an EMBL/GenBank/DDBJ whole genome shotgun (WGS) entry which is preliminary data.</text>
</comment>
<keyword evidence="1" id="KW-0812">Transmembrane</keyword>
<sequence length="143" mass="16180">MKIVAFYIKQIIGLGTAGFFAWLCIGWWNMGWFWASDAHYAWLIALAAVAFFLVLICTPIQLALTKVHSDWVAYLAGALAGPLAVVLHLALNTHFQLTWQSYLARQAWMHLIFGLLGLWFSVNYRRRLGPNNSFKPKPLRGSA</sequence>
<keyword evidence="3" id="KW-1185">Reference proteome</keyword>
<name>A0ABU1W935_9GAMM</name>
<evidence type="ECO:0000313" key="2">
    <source>
        <dbReference type="EMBL" id="MDR7134089.1"/>
    </source>
</evidence>
<feature type="transmembrane region" description="Helical" evidence="1">
    <location>
        <begin position="40"/>
        <end position="64"/>
    </location>
</feature>
<reference evidence="2 3" key="1">
    <citation type="submission" date="2023-07" db="EMBL/GenBank/DDBJ databases">
        <title>Sorghum-associated microbial communities from plants grown in Nebraska, USA.</title>
        <authorList>
            <person name="Schachtman D."/>
        </authorList>
    </citation>
    <scope>NUCLEOTIDE SEQUENCE [LARGE SCALE GENOMIC DNA]</scope>
    <source>
        <strain evidence="2 3">BE198</strain>
    </source>
</reference>
<dbReference type="RefSeq" id="WP_310059781.1">
    <property type="nucleotide sequence ID" value="NZ_JAVDVY010000001.1"/>
</dbReference>
<feature type="transmembrane region" description="Helical" evidence="1">
    <location>
        <begin position="103"/>
        <end position="122"/>
    </location>
</feature>
<feature type="transmembrane region" description="Helical" evidence="1">
    <location>
        <begin position="71"/>
        <end position="91"/>
    </location>
</feature>
<gene>
    <name evidence="2" type="ORF">J2X06_001273</name>
</gene>
<evidence type="ECO:0008006" key="4">
    <source>
        <dbReference type="Google" id="ProtNLM"/>
    </source>
</evidence>